<evidence type="ECO:0000313" key="2">
    <source>
        <dbReference type="Proteomes" id="UP001165064"/>
    </source>
</evidence>
<proteinExistence type="predicted"/>
<comment type="caution">
    <text evidence="1">The sequence shown here is derived from an EMBL/GenBank/DDBJ whole genome shotgun (WGS) entry which is preliminary data.</text>
</comment>
<dbReference type="Proteomes" id="UP001165064">
    <property type="component" value="Unassembled WGS sequence"/>
</dbReference>
<accession>A0ACB5SW98</accession>
<gene>
    <name evidence="1" type="ORF">Amon02_000174900</name>
</gene>
<evidence type="ECO:0000313" key="1">
    <source>
        <dbReference type="EMBL" id="GME74392.1"/>
    </source>
</evidence>
<sequence length="514" mass="59491">MSLKRHNSNDDSSSGETHKNHLSKKLKRSDSPLDELSECGQLTQEDVVYYQKEAIYRLLSLSRSRNKRLKRDMELVNNNYEKLQSKFLVLNSWWFQIVENFQNFDRIKESSPDFNESLLINIQSDNDEKLKQLRQKLISLIQPLLSIEPSNKEDKLVSLQESLTNLNLFKNQLQDENNLLKDKIEELNQELDSFIKQKDRSESKTLDRITEVKKENERDGSPVANGDSVKTNGTTATTNGTVDAVEVENLKVEIDELKAKNSELTSQLTEKLNLMHKLETKLLTLQNNFSNLTEADLLKSSIYQALVKKNTELSSELSKLKYESSKIEAQFLEFESNQTKNETKLREKLTDELNANNNYVSKIENDLNRVRSDRDELQSKYSILKAEKGKSELTAEYKKLNETLEKRIQELEARVEGNLTVDESDSSPKDMETLMKHNKLLSLELKQLEEAFKSARQTASAKLSKYADSEHYINKLTIEKNKADQKYFQAMRSKDALSSQDKRLKKNYTRSCQT</sequence>
<protein>
    <submittedName>
        <fullName evidence="1">Unnamed protein product</fullName>
    </submittedName>
</protein>
<dbReference type="EMBL" id="BSXS01000917">
    <property type="protein sequence ID" value="GME74392.1"/>
    <property type="molecule type" value="Genomic_DNA"/>
</dbReference>
<reference evidence="1" key="1">
    <citation type="submission" date="2023-04" db="EMBL/GenBank/DDBJ databases">
        <title>Ambrosiozyma monospora NBRC 10751.</title>
        <authorList>
            <person name="Ichikawa N."/>
            <person name="Sato H."/>
            <person name="Tonouchi N."/>
        </authorList>
    </citation>
    <scope>NUCLEOTIDE SEQUENCE</scope>
    <source>
        <strain evidence="1">NBRC 10751</strain>
    </source>
</reference>
<organism evidence="1 2">
    <name type="scientific">Ambrosiozyma monospora</name>
    <name type="common">Yeast</name>
    <name type="synonym">Endomycopsis monosporus</name>
    <dbReference type="NCBI Taxonomy" id="43982"/>
    <lineage>
        <taxon>Eukaryota</taxon>
        <taxon>Fungi</taxon>
        <taxon>Dikarya</taxon>
        <taxon>Ascomycota</taxon>
        <taxon>Saccharomycotina</taxon>
        <taxon>Pichiomycetes</taxon>
        <taxon>Pichiales</taxon>
        <taxon>Pichiaceae</taxon>
        <taxon>Ambrosiozyma</taxon>
    </lineage>
</organism>
<name>A0ACB5SW98_AMBMO</name>
<keyword evidence="2" id="KW-1185">Reference proteome</keyword>